<organism evidence="1 2">
    <name type="scientific">Gigaspora rosea</name>
    <dbReference type="NCBI Taxonomy" id="44941"/>
    <lineage>
        <taxon>Eukaryota</taxon>
        <taxon>Fungi</taxon>
        <taxon>Fungi incertae sedis</taxon>
        <taxon>Mucoromycota</taxon>
        <taxon>Glomeromycotina</taxon>
        <taxon>Glomeromycetes</taxon>
        <taxon>Diversisporales</taxon>
        <taxon>Gigasporaceae</taxon>
        <taxon>Gigaspora</taxon>
    </lineage>
</organism>
<evidence type="ECO:0000313" key="2">
    <source>
        <dbReference type="Proteomes" id="UP000266673"/>
    </source>
</evidence>
<keyword evidence="2" id="KW-1185">Reference proteome</keyword>
<dbReference type="Proteomes" id="UP000266673">
    <property type="component" value="Unassembled WGS sequence"/>
</dbReference>
<gene>
    <name evidence="1" type="ORF">C2G38_2065467</name>
</gene>
<proteinExistence type="predicted"/>
<dbReference type="AlphaFoldDB" id="A0A397VW96"/>
<name>A0A397VW96_9GLOM</name>
<reference evidence="1 2" key="1">
    <citation type="submission" date="2018-06" db="EMBL/GenBank/DDBJ databases">
        <title>Comparative genomics reveals the genomic features of Rhizophagus irregularis, R. cerebriforme, R. diaphanum and Gigaspora rosea, and their symbiotic lifestyle signature.</title>
        <authorList>
            <person name="Morin E."/>
            <person name="San Clemente H."/>
            <person name="Chen E.C.H."/>
            <person name="De La Providencia I."/>
            <person name="Hainaut M."/>
            <person name="Kuo A."/>
            <person name="Kohler A."/>
            <person name="Murat C."/>
            <person name="Tang N."/>
            <person name="Roy S."/>
            <person name="Loubradou J."/>
            <person name="Henrissat B."/>
            <person name="Grigoriev I.V."/>
            <person name="Corradi N."/>
            <person name="Roux C."/>
            <person name="Martin F.M."/>
        </authorList>
    </citation>
    <scope>NUCLEOTIDE SEQUENCE [LARGE SCALE GENOMIC DNA]</scope>
    <source>
        <strain evidence="1 2">DAOM 194757</strain>
    </source>
</reference>
<dbReference type="OrthoDB" id="2366687at2759"/>
<accession>A0A397VW96</accession>
<comment type="caution">
    <text evidence="1">The sequence shown here is derived from an EMBL/GenBank/DDBJ whole genome shotgun (WGS) entry which is preliminary data.</text>
</comment>
<sequence length="169" mass="19193">MLKKPTYKYQVLLGEISGGIVDGKALACRRKQWIDKIKLMVMMRDELNQFIKEYKTAEGQDLIKLAVYGVQVIGARINIYSMIWHGGGVYLFGLVDTCILPMNLESIYCLEQAFAVLQTLKSKCQLASSFIMEIERFVARKRRLTMTENAEIMKALETVQNKLSISEGG</sequence>
<protein>
    <submittedName>
        <fullName evidence="1">Uncharacterized protein</fullName>
    </submittedName>
</protein>
<feature type="non-terminal residue" evidence="1">
    <location>
        <position position="169"/>
    </location>
</feature>
<dbReference type="EMBL" id="QKWP01000143">
    <property type="protein sequence ID" value="RIB26228.1"/>
    <property type="molecule type" value="Genomic_DNA"/>
</dbReference>
<evidence type="ECO:0000313" key="1">
    <source>
        <dbReference type="EMBL" id="RIB26228.1"/>
    </source>
</evidence>